<reference evidence="1" key="1">
    <citation type="journal article" date="2014" name="Int. J. Syst. Evol. Microbiol.">
        <title>Complete genome sequence of Corynebacterium casei LMG S-19264T (=DSM 44701T), isolated from a smear-ripened cheese.</title>
        <authorList>
            <consortium name="US DOE Joint Genome Institute (JGI-PGF)"/>
            <person name="Walter F."/>
            <person name="Albersmeier A."/>
            <person name="Kalinowski J."/>
            <person name="Ruckert C."/>
        </authorList>
    </citation>
    <scope>NUCLEOTIDE SEQUENCE</scope>
    <source>
        <strain evidence="1">JCM 19831</strain>
    </source>
</reference>
<dbReference type="AlphaFoldDB" id="A0A917T7U6"/>
<keyword evidence="2" id="KW-1185">Reference proteome</keyword>
<organism evidence="1 2">
    <name type="scientific">Dactylosporangium sucinum</name>
    <dbReference type="NCBI Taxonomy" id="1424081"/>
    <lineage>
        <taxon>Bacteria</taxon>
        <taxon>Bacillati</taxon>
        <taxon>Actinomycetota</taxon>
        <taxon>Actinomycetes</taxon>
        <taxon>Micromonosporales</taxon>
        <taxon>Micromonosporaceae</taxon>
        <taxon>Dactylosporangium</taxon>
    </lineage>
</organism>
<dbReference type="Proteomes" id="UP000642070">
    <property type="component" value="Unassembled WGS sequence"/>
</dbReference>
<comment type="caution">
    <text evidence="1">The sequence shown here is derived from an EMBL/GenBank/DDBJ whole genome shotgun (WGS) entry which is preliminary data.</text>
</comment>
<reference evidence="1" key="2">
    <citation type="submission" date="2020-09" db="EMBL/GenBank/DDBJ databases">
        <authorList>
            <person name="Sun Q."/>
            <person name="Ohkuma M."/>
        </authorList>
    </citation>
    <scope>NUCLEOTIDE SEQUENCE</scope>
    <source>
        <strain evidence="1">JCM 19831</strain>
    </source>
</reference>
<proteinExistence type="predicted"/>
<evidence type="ECO:0000313" key="2">
    <source>
        <dbReference type="Proteomes" id="UP000642070"/>
    </source>
</evidence>
<accession>A0A917T7U6</accession>
<gene>
    <name evidence="1" type="ORF">GCM10007977_011830</name>
</gene>
<dbReference type="EMBL" id="BMPI01000005">
    <property type="protein sequence ID" value="GGM12277.1"/>
    <property type="molecule type" value="Genomic_DNA"/>
</dbReference>
<dbReference type="RefSeq" id="WP_190248685.1">
    <property type="nucleotide sequence ID" value="NZ_BMPI01000005.1"/>
</dbReference>
<name>A0A917T7U6_9ACTN</name>
<sequence length="158" mass="17213">MTSASWRHLPPPARAIATAAADAVEAAREREKEAFEDAVERLSALDPEQTGLVLGTVVRNLIEELHPDGLDGDDVRAALERAVRAAIEWQEVDPQVMAVVLIGALGVHEEADEEHRPSPRALARHAPLLVADLLAARPFAPHLQRAFAEIERSQVYDG</sequence>
<evidence type="ECO:0000313" key="1">
    <source>
        <dbReference type="EMBL" id="GGM12277.1"/>
    </source>
</evidence>
<protein>
    <submittedName>
        <fullName evidence="1">Uncharacterized protein</fullName>
    </submittedName>
</protein>